<keyword evidence="2" id="KW-1185">Reference proteome</keyword>
<dbReference type="EMBL" id="JBBNAE010000011">
    <property type="protein sequence ID" value="KAK9085721.1"/>
    <property type="molecule type" value="Genomic_DNA"/>
</dbReference>
<sequence length="72" mass="7871">MGGSIDMIGESLKLAYGENSDYIKDKKIAAVERLLKALVGLMVSLLPVCSVKMITYNQPDGCINEFDTIFAK</sequence>
<protein>
    <submittedName>
        <fullName evidence="1">Uncharacterized protein</fullName>
    </submittedName>
</protein>
<evidence type="ECO:0000313" key="1">
    <source>
        <dbReference type="EMBL" id="KAK9085721.1"/>
    </source>
</evidence>
<dbReference type="AlphaFoldDB" id="A0AAP0E312"/>
<name>A0AAP0E312_9MAGN</name>
<dbReference type="Proteomes" id="UP001417504">
    <property type="component" value="Unassembled WGS sequence"/>
</dbReference>
<proteinExistence type="predicted"/>
<organism evidence="1 2">
    <name type="scientific">Stephania japonica</name>
    <dbReference type="NCBI Taxonomy" id="461633"/>
    <lineage>
        <taxon>Eukaryota</taxon>
        <taxon>Viridiplantae</taxon>
        <taxon>Streptophyta</taxon>
        <taxon>Embryophyta</taxon>
        <taxon>Tracheophyta</taxon>
        <taxon>Spermatophyta</taxon>
        <taxon>Magnoliopsida</taxon>
        <taxon>Ranunculales</taxon>
        <taxon>Menispermaceae</taxon>
        <taxon>Menispermoideae</taxon>
        <taxon>Cissampelideae</taxon>
        <taxon>Stephania</taxon>
    </lineage>
</organism>
<gene>
    <name evidence="1" type="ORF">Sjap_026132</name>
</gene>
<accession>A0AAP0E312</accession>
<comment type="caution">
    <text evidence="1">The sequence shown here is derived from an EMBL/GenBank/DDBJ whole genome shotgun (WGS) entry which is preliminary data.</text>
</comment>
<evidence type="ECO:0000313" key="2">
    <source>
        <dbReference type="Proteomes" id="UP001417504"/>
    </source>
</evidence>
<reference evidence="1 2" key="1">
    <citation type="submission" date="2024-01" db="EMBL/GenBank/DDBJ databases">
        <title>Genome assemblies of Stephania.</title>
        <authorList>
            <person name="Yang L."/>
        </authorList>
    </citation>
    <scope>NUCLEOTIDE SEQUENCE [LARGE SCALE GENOMIC DNA]</scope>
    <source>
        <strain evidence="1">QJT</strain>
        <tissue evidence="1">Leaf</tissue>
    </source>
</reference>